<dbReference type="AlphaFoldDB" id="C3X3V7"/>
<reference evidence="1" key="1">
    <citation type="submission" date="2011-10" db="EMBL/GenBank/DDBJ databases">
        <title>The Genome Sequence of Oxalobacter formigenes HOxBLS.</title>
        <authorList>
            <consortium name="The Broad Institute Genome Sequencing Platform"/>
            <person name="Earl A."/>
            <person name="Ward D."/>
            <person name="Feldgarden M."/>
            <person name="Gevers D."/>
            <person name="Allison M.J."/>
            <person name="Humphrey S."/>
            <person name="Young S.K."/>
            <person name="Zeng Q."/>
            <person name="Gargeya S."/>
            <person name="Fitzgerald M."/>
            <person name="Haas B."/>
            <person name="Abouelleil A."/>
            <person name="Alvarado L."/>
            <person name="Arachchi H.M."/>
            <person name="Berlin A."/>
            <person name="Brown A."/>
            <person name="Chapman S.B."/>
            <person name="Chen Z."/>
            <person name="Dunbar C."/>
            <person name="Freedman E."/>
            <person name="Gearin G."/>
            <person name="Goldberg J."/>
            <person name="Griggs A."/>
            <person name="Gujja S."/>
            <person name="Heiman D."/>
            <person name="Howarth C."/>
            <person name="Larson L."/>
            <person name="Lui A."/>
            <person name="MacDonald P.J.P."/>
            <person name="Montmayeur A."/>
            <person name="Murphy C."/>
            <person name="Neiman D."/>
            <person name="Pearson M."/>
            <person name="Priest M."/>
            <person name="Roberts A."/>
            <person name="Saif S."/>
            <person name="Shea T."/>
            <person name="Shenoy N."/>
            <person name="Sisk P."/>
            <person name="Stolte C."/>
            <person name="Sykes S."/>
            <person name="Wortman J."/>
            <person name="Nusbaum C."/>
            <person name="Birren B."/>
        </authorList>
    </citation>
    <scope>NUCLEOTIDE SEQUENCE [LARGE SCALE GENOMIC DNA]</scope>
    <source>
        <strain evidence="1">HOxBLS</strain>
    </source>
</reference>
<sequence length="68" mass="8235">MNDEETFFIADLGERREIFINGQTEKIPRYVVWNKAATKIVEQSDDLSYLLDKYRLSRIHVLKYRRIE</sequence>
<dbReference type="EMBL" id="ACDP02000011">
    <property type="protein sequence ID" value="EEO27893.1"/>
    <property type="molecule type" value="Genomic_DNA"/>
</dbReference>
<gene>
    <name evidence="1" type="ORF">OFAG_01046</name>
</gene>
<accession>C3X3V7</accession>
<evidence type="ECO:0000313" key="2">
    <source>
        <dbReference type="Proteomes" id="UP000003973"/>
    </source>
</evidence>
<evidence type="ECO:0000313" key="1">
    <source>
        <dbReference type="EMBL" id="EEO27893.1"/>
    </source>
</evidence>
<dbReference type="HOGENOM" id="CLU_196020_0_0_4"/>
<organism evidence="1 2">
    <name type="scientific">Oxalobacter paraformigenes</name>
    <dbReference type="NCBI Taxonomy" id="556268"/>
    <lineage>
        <taxon>Bacteria</taxon>
        <taxon>Pseudomonadati</taxon>
        <taxon>Pseudomonadota</taxon>
        <taxon>Betaproteobacteria</taxon>
        <taxon>Burkholderiales</taxon>
        <taxon>Oxalobacteraceae</taxon>
        <taxon>Oxalobacter</taxon>
    </lineage>
</organism>
<dbReference type="RefSeq" id="WP_005877204.1">
    <property type="nucleotide sequence ID" value="NZ_CABMNL010000001.1"/>
</dbReference>
<protein>
    <submittedName>
        <fullName evidence="1">Uncharacterized protein</fullName>
    </submittedName>
</protein>
<proteinExistence type="predicted"/>
<comment type="caution">
    <text evidence="1">The sequence shown here is derived from an EMBL/GenBank/DDBJ whole genome shotgun (WGS) entry which is preliminary data.</text>
</comment>
<dbReference type="Proteomes" id="UP000003973">
    <property type="component" value="Unassembled WGS sequence"/>
</dbReference>
<keyword evidence="2" id="KW-1185">Reference proteome</keyword>
<name>C3X3V7_9BURK</name>